<proteinExistence type="predicted"/>
<reference evidence="1 2" key="1">
    <citation type="submission" date="2020-08" db="EMBL/GenBank/DDBJ databases">
        <title>Genomic Encyclopedia of Type Strains, Phase III (KMG-III): the genomes of soil and plant-associated and newly described type strains.</title>
        <authorList>
            <person name="Whitman W."/>
        </authorList>
    </citation>
    <scope>NUCLEOTIDE SEQUENCE [LARGE SCALE GENOMIC DNA]</scope>
    <source>
        <strain evidence="1 2">CECT 8280</strain>
    </source>
</reference>
<gene>
    <name evidence="1" type="ORF">FHS25_005491</name>
</gene>
<comment type="caution">
    <text evidence="1">The sequence shown here is derived from an EMBL/GenBank/DDBJ whole genome shotgun (WGS) entry which is preliminary data.</text>
</comment>
<evidence type="ECO:0000313" key="1">
    <source>
        <dbReference type="EMBL" id="MBB3164983.1"/>
    </source>
</evidence>
<accession>A0ABR6GFC8</accession>
<organism evidence="1 2">
    <name type="scientific">Rhizobium laguerreae</name>
    <dbReference type="NCBI Taxonomy" id="1076926"/>
    <lineage>
        <taxon>Bacteria</taxon>
        <taxon>Pseudomonadati</taxon>
        <taxon>Pseudomonadota</taxon>
        <taxon>Alphaproteobacteria</taxon>
        <taxon>Hyphomicrobiales</taxon>
        <taxon>Rhizobiaceae</taxon>
        <taxon>Rhizobium/Agrobacterium group</taxon>
        <taxon>Rhizobium</taxon>
    </lineage>
</organism>
<dbReference type="Proteomes" id="UP000542811">
    <property type="component" value="Unassembled WGS sequence"/>
</dbReference>
<sequence>MADIHPTVRVADHARTLSNIMLIERRVVVGIVDKRTIMLVSIRRLHGCRKLSTILALIGRLARPSLSADGQPSGNQRIQQE</sequence>
<keyword evidence="2" id="KW-1185">Reference proteome</keyword>
<name>A0ABR6GFC8_9HYPH</name>
<dbReference type="RefSeq" id="WP_231285844.1">
    <property type="nucleotide sequence ID" value="NZ_JAAXRX010000011.1"/>
</dbReference>
<protein>
    <recommendedName>
        <fullName evidence="3">CBS domain-containing protein</fullName>
    </recommendedName>
</protein>
<dbReference type="EMBL" id="JACHXX010000009">
    <property type="protein sequence ID" value="MBB3164983.1"/>
    <property type="molecule type" value="Genomic_DNA"/>
</dbReference>
<evidence type="ECO:0008006" key="3">
    <source>
        <dbReference type="Google" id="ProtNLM"/>
    </source>
</evidence>
<evidence type="ECO:0000313" key="2">
    <source>
        <dbReference type="Proteomes" id="UP000542811"/>
    </source>
</evidence>